<organism evidence="1 2">
    <name type="scientific">Eumeta variegata</name>
    <name type="common">Bagworm moth</name>
    <name type="synonym">Eumeta japonica</name>
    <dbReference type="NCBI Taxonomy" id="151549"/>
    <lineage>
        <taxon>Eukaryota</taxon>
        <taxon>Metazoa</taxon>
        <taxon>Ecdysozoa</taxon>
        <taxon>Arthropoda</taxon>
        <taxon>Hexapoda</taxon>
        <taxon>Insecta</taxon>
        <taxon>Pterygota</taxon>
        <taxon>Neoptera</taxon>
        <taxon>Endopterygota</taxon>
        <taxon>Lepidoptera</taxon>
        <taxon>Glossata</taxon>
        <taxon>Ditrysia</taxon>
        <taxon>Tineoidea</taxon>
        <taxon>Psychidae</taxon>
        <taxon>Oiketicinae</taxon>
        <taxon>Eumeta</taxon>
    </lineage>
</organism>
<evidence type="ECO:0000313" key="2">
    <source>
        <dbReference type="Proteomes" id="UP000299102"/>
    </source>
</evidence>
<dbReference type="AlphaFoldDB" id="A0A4C1VZ95"/>
<dbReference type="EMBL" id="BGZK01000430">
    <property type="protein sequence ID" value="GBP43145.1"/>
    <property type="molecule type" value="Genomic_DNA"/>
</dbReference>
<evidence type="ECO:0000313" key="1">
    <source>
        <dbReference type="EMBL" id="GBP43145.1"/>
    </source>
</evidence>
<dbReference type="Proteomes" id="UP000299102">
    <property type="component" value="Unassembled WGS sequence"/>
</dbReference>
<accession>A0A4C1VZ95</accession>
<keyword evidence="2" id="KW-1185">Reference proteome</keyword>
<reference evidence="1 2" key="1">
    <citation type="journal article" date="2019" name="Commun. Biol.">
        <title>The bagworm genome reveals a unique fibroin gene that provides high tensile strength.</title>
        <authorList>
            <person name="Kono N."/>
            <person name="Nakamura H."/>
            <person name="Ohtoshi R."/>
            <person name="Tomita M."/>
            <person name="Numata K."/>
            <person name="Arakawa K."/>
        </authorList>
    </citation>
    <scope>NUCLEOTIDE SEQUENCE [LARGE SCALE GENOMIC DNA]</scope>
</reference>
<proteinExistence type="predicted"/>
<gene>
    <name evidence="1" type="ORF">EVAR_40585_1</name>
</gene>
<comment type="caution">
    <text evidence="1">The sequence shown here is derived from an EMBL/GenBank/DDBJ whole genome shotgun (WGS) entry which is preliminary data.</text>
</comment>
<sequence length="126" mass="14244">MTCRLLAVSHRHRINTEKIQAPQPKNQKTRYISVEKKKLKISQPAIASSGRGTGRGHLEWSRPGKALDGSLYSSELTSFPTNFCHSTLILRRYGAVNDHCHQCADNIKNRRLNMPSQAQNDEFDLA</sequence>
<name>A0A4C1VZ95_EUMVA</name>
<protein>
    <submittedName>
        <fullName evidence="1">Uncharacterized protein</fullName>
    </submittedName>
</protein>